<dbReference type="InterPro" id="IPR033162">
    <property type="entry name" value="TBCD"/>
</dbReference>
<organism evidence="6 7">
    <name type="scientific">Steinernema carpocapsae</name>
    <name type="common">Entomopathogenic nematode</name>
    <dbReference type="NCBI Taxonomy" id="34508"/>
    <lineage>
        <taxon>Eukaryota</taxon>
        <taxon>Metazoa</taxon>
        <taxon>Ecdysozoa</taxon>
        <taxon>Nematoda</taxon>
        <taxon>Chromadorea</taxon>
        <taxon>Rhabditida</taxon>
        <taxon>Tylenchina</taxon>
        <taxon>Panagrolaimomorpha</taxon>
        <taxon>Strongyloidoidea</taxon>
        <taxon>Steinernematidae</taxon>
        <taxon>Steinernema</taxon>
    </lineage>
</organism>
<evidence type="ECO:0000256" key="3">
    <source>
        <dbReference type="ARBA" id="ARBA00023186"/>
    </source>
</evidence>
<dbReference type="PANTHER" id="PTHR12658">
    <property type="entry name" value="BETA-TUBULIN COFACTOR D"/>
    <property type="match status" value="1"/>
</dbReference>
<dbReference type="GO" id="GO:0000226">
    <property type="term" value="P:microtubule cytoskeleton organization"/>
    <property type="evidence" value="ECO:0007669"/>
    <property type="project" value="TreeGrafter"/>
</dbReference>
<evidence type="ECO:0000313" key="7">
    <source>
        <dbReference type="Proteomes" id="UP000298663"/>
    </source>
</evidence>
<dbReference type="Gene3D" id="1.25.10.10">
    <property type="entry name" value="Leucine-rich Repeat Variant"/>
    <property type="match status" value="2"/>
</dbReference>
<protein>
    <recommendedName>
        <fullName evidence="2">Tubulin-specific chaperone D</fullName>
    </recommendedName>
</protein>
<dbReference type="STRING" id="34508.A0A4U5M2H1"/>
<gene>
    <name evidence="6" type="ORF">L596_026472</name>
</gene>
<evidence type="ECO:0000256" key="1">
    <source>
        <dbReference type="ARBA" id="ARBA00006853"/>
    </source>
</evidence>
<keyword evidence="7" id="KW-1185">Reference proteome</keyword>
<dbReference type="GO" id="GO:0007021">
    <property type="term" value="P:tubulin complex assembly"/>
    <property type="evidence" value="ECO:0007669"/>
    <property type="project" value="InterPro"/>
</dbReference>
<evidence type="ECO:0000256" key="2">
    <source>
        <dbReference type="ARBA" id="ARBA00015003"/>
    </source>
</evidence>
<comment type="similarity">
    <text evidence="1">Belongs to the TBCD family.</text>
</comment>
<feature type="domain" description="Tubulin-folding cofactor D ARM repeats" evidence="5">
    <location>
        <begin position="167"/>
        <end position="413"/>
    </location>
</feature>
<dbReference type="PANTHER" id="PTHR12658:SF0">
    <property type="entry name" value="TUBULIN-SPECIFIC CHAPERONE D"/>
    <property type="match status" value="1"/>
</dbReference>
<evidence type="ECO:0000259" key="4">
    <source>
        <dbReference type="Pfam" id="PF12612"/>
    </source>
</evidence>
<dbReference type="Proteomes" id="UP000298663">
    <property type="component" value="Unassembled WGS sequence"/>
</dbReference>
<reference evidence="6 7" key="1">
    <citation type="journal article" date="2015" name="Genome Biol.">
        <title>Comparative genomics of Steinernema reveals deeply conserved gene regulatory networks.</title>
        <authorList>
            <person name="Dillman A.R."/>
            <person name="Macchietto M."/>
            <person name="Porter C.F."/>
            <person name="Rogers A."/>
            <person name="Williams B."/>
            <person name="Antoshechkin I."/>
            <person name="Lee M.M."/>
            <person name="Goodwin Z."/>
            <person name="Lu X."/>
            <person name="Lewis E.E."/>
            <person name="Goodrich-Blair H."/>
            <person name="Stock S.P."/>
            <person name="Adams B.J."/>
            <person name="Sternberg P.W."/>
            <person name="Mortazavi A."/>
        </authorList>
    </citation>
    <scope>NUCLEOTIDE SEQUENCE [LARGE SCALE GENOMIC DNA]</scope>
    <source>
        <strain evidence="6 7">ALL</strain>
    </source>
</reference>
<evidence type="ECO:0000259" key="5">
    <source>
        <dbReference type="Pfam" id="PF25767"/>
    </source>
</evidence>
<dbReference type="SUPFAM" id="SSF48371">
    <property type="entry name" value="ARM repeat"/>
    <property type="match status" value="1"/>
</dbReference>
<proteinExistence type="inferred from homology"/>
<dbReference type="AlphaFoldDB" id="A0A4U5M2H1"/>
<dbReference type="GO" id="GO:0048487">
    <property type="term" value="F:beta-tubulin binding"/>
    <property type="evidence" value="ECO:0007669"/>
    <property type="project" value="InterPro"/>
</dbReference>
<dbReference type="InterPro" id="IPR011989">
    <property type="entry name" value="ARM-like"/>
</dbReference>
<name>A0A4U5M2H1_STECR</name>
<dbReference type="GO" id="GO:0070830">
    <property type="term" value="P:bicellular tight junction assembly"/>
    <property type="evidence" value="ECO:0007669"/>
    <property type="project" value="TreeGrafter"/>
</dbReference>
<dbReference type="Pfam" id="PF12612">
    <property type="entry name" value="TFCD_C"/>
    <property type="match status" value="1"/>
</dbReference>
<accession>A0A4U5M2H1</accession>
<feature type="domain" description="Tubulin-folding cofactor D C-terminal" evidence="4">
    <location>
        <begin position="767"/>
        <end position="940"/>
    </location>
</feature>
<dbReference type="EMBL" id="AZBU02000010">
    <property type="protein sequence ID" value="TKR62533.1"/>
    <property type="molecule type" value="Genomic_DNA"/>
</dbReference>
<dbReference type="Pfam" id="PF25767">
    <property type="entry name" value="ARM_TBCD_2nd"/>
    <property type="match status" value="1"/>
</dbReference>
<dbReference type="InterPro" id="IPR058033">
    <property type="entry name" value="ARM_TBCD_2nd"/>
</dbReference>
<dbReference type="GO" id="GO:0034333">
    <property type="term" value="P:adherens junction assembly"/>
    <property type="evidence" value="ECO:0007669"/>
    <property type="project" value="TreeGrafter"/>
</dbReference>
<dbReference type="InterPro" id="IPR016024">
    <property type="entry name" value="ARM-type_fold"/>
</dbReference>
<evidence type="ECO:0000313" key="6">
    <source>
        <dbReference type="EMBL" id="TKR62533.1"/>
    </source>
</evidence>
<dbReference type="Pfam" id="PF23579">
    <property type="entry name" value="ARM_TBCD"/>
    <property type="match status" value="1"/>
</dbReference>
<dbReference type="GO" id="GO:0016328">
    <property type="term" value="C:lateral plasma membrane"/>
    <property type="evidence" value="ECO:0007669"/>
    <property type="project" value="TreeGrafter"/>
</dbReference>
<dbReference type="GO" id="GO:0005096">
    <property type="term" value="F:GTPase activator activity"/>
    <property type="evidence" value="ECO:0007669"/>
    <property type="project" value="InterPro"/>
</dbReference>
<comment type="caution">
    <text evidence="6">The sequence shown here is derived from an EMBL/GenBank/DDBJ whole genome shotgun (WGS) entry which is preliminary data.</text>
</comment>
<dbReference type="OrthoDB" id="1898821at2759"/>
<dbReference type="InterPro" id="IPR022577">
    <property type="entry name" value="TBCD_C"/>
</dbReference>
<keyword evidence="3" id="KW-0143">Chaperone</keyword>
<reference evidence="6 7" key="2">
    <citation type="journal article" date="2019" name="G3 (Bethesda)">
        <title>Hybrid Assembly of the Genome of the Entomopathogenic Nematode Steinernema carpocapsae Identifies the X-Chromosome.</title>
        <authorList>
            <person name="Serra L."/>
            <person name="Macchietto M."/>
            <person name="Macias-Munoz A."/>
            <person name="McGill C.J."/>
            <person name="Rodriguez I.M."/>
            <person name="Rodriguez B."/>
            <person name="Murad R."/>
            <person name="Mortazavi A."/>
        </authorList>
    </citation>
    <scope>NUCLEOTIDE SEQUENCE [LARGE SCALE GENOMIC DNA]</scope>
    <source>
        <strain evidence="6 7">ALL</strain>
    </source>
</reference>
<dbReference type="GO" id="GO:0007023">
    <property type="term" value="P:post-chaperonin tubulin folding pathway"/>
    <property type="evidence" value="ECO:0007669"/>
    <property type="project" value="InterPro"/>
</dbReference>
<sequence>MEKLLNALESRGSVPRQDLSDDIQTENYTNNALLMWLYIVAKNPFDLMKFDEDQTSNLTMKRIVRVTENFLTSSLTAVQFSAALILSHVATRSDGVDKLLPETMRNCLAKIHKTGNDSVADGNGLRGCLLLICAVLKMAKRTDVVTYAPQIFDAIQQFSGLKNDDVINHLITKLYQRVGLLYLKPKIAKWRYSRGSRFITDNLKSQEAAASQGAQALEPTPMETDEDEEDCDCFEDIPEGQLEAIIDVLMRGLCHKGYRVRYSAAKGVGRVASRLPHYMAKDIVTVIMSQNFNDLFGKDYWHGGCMALAELTRRGCILPEQLGAVVPLIKKALIFEEPQGRVGLGENVRDAACYICWAFARAYEPVVLAPFIQDLATELVNVALFDRQITVRRAASAAYQENVGRLGTFPNGISVLQIIDFFSVGKQSLCFGELCTRVAQHSAYSHAIGHHLTHLTFRHWDEKIRDSVAHALKLLVPIVGDEFFLADAVAYLLQFTAEKNISTRHGAICALSGIIAGLKKENLSQLPLDQILQIPEAITKRLESRTSKIDASLLMKAASKLVLTFCEVGLDLTDEKLISLVALFDRILSNDNECIRESAIDTVKQLYECFEGGRELLLVSRIKDLYFAKMRSTDQDYERAGAILSILCLPLSVVKMPVVFEGNNVPLAVEIVHHLNTFIYSRNKQLEWILACKYATRSVAYLVKMTEIEGFDWDRIFDCLMCALENYARNEHGDVGSHIRGVAIKAFEELIPLAAKKGILTEDQCSSAISGIVQQASERINWLRKNAFGTLAELVKNAEIPIKEREELSKVVGFTDVVKFHEGTANERVSKLLSSEAYGMAVLHGLMISAGDLSESTRMGATQVLLTYVESIAEDLEKMEAFVMKIVTIFSNNVGVVRITTPIMMVVSELLNAQLFLVFEEDADASVALNKLVDLLVKESVLISKRFNAIRKRHVLSALCGFLQFDPSSAIWKRAFEPAILSLRSQYPPSRREGAVQIYEALMGRLDIDENTQKALDLLSETRWYSAQPEDMDAMKAARIEIKGLLLPNSS</sequence>